<dbReference type="PANTHER" id="PTHR36005:SF1">
    <property type="entry name" value="DNA LIGASE-LIKE PROTEIN"/>
    <property type="match status" value="1"/>
</dbReference>
<proteinExistence type="predicted"/>
<name>A0ABR2N6T6_9ROSI</name>
<dbReference type="Proteomes" id="UP001396334">
    <property type="component" value="Unassembled WGS sequence"/>
</dbReference>
<reference evidence="2 3" key="1">
    <citation type="journal article" date="2024" name="G3 (Bethesda)">
        <title>Genome assembly of Hibiscus sabdariffa L. provides insights into metabolisms of medicinal natural products.</title>
        <authorList>
            <person name="Kim T."/>
        </authorList>
    </citation>
    <scope>NUCLEOTIDE SEQUENCE [LARGE SCALE GENOMIC DNA]</scope>
    <source>
        <strain evidence="2">TK-2024</strain>
        <tissue evidence="2">Old leaves</tissue>
    </source>
</reference>
<accession>A0ABR2N6T6</accession>
<keyword evidence="3" id="KW-1185">Reference proteome</keyword>
<feature type="compositionally biased region" description="Polar residues" evidence="1">
    <location>
        <begin position="17"/>
        <end position="28"/>
    </location>
</feature>
<dbReference type="EMBL" id="JBBPBN010000240">
    <property type="protein sequence ID" value="KAK8971812.1"/>
    <property type="molecule type" value="Genomic_DNA"/>
</dbReference>
<comment type="caution">
    <text evidence="2">The sequence shown here is derived from an EMBL/GenBank/DDBJ whole genome shotgun (WGS) entry which is preliminary data.</text>
</comment>
<evidence type="ECO:0000313" key="3">
    <source>
        <dbReference type="Proteomes" id="UP001396334"/>
    </source>
</evidence>
<dbReference type="PANTHER" id="PTHR36005">
    <property type="entry name" value="DNA LIGASE-LIKE PROTEIN"/>
    <property type="match status" value="1"/>
</dbReference>
<organism evidence="2 3">
    <name type="scientific">Hibiscus sabdariffa</name>
    <name type="common">roselle</name>
    <dbReference type="NCBI Taxonomy" id="183260"/>
    <lineage>
        <taxon>Eukaryota</taxon>
        <taxon>Viridiplantae</taxon>
        <taxon>Streptophyta</taxon>
        <taxon>Embryophyta</taxon>
        <taxon>Tracheophyta</taxon>
        <taxon>Spermatophyta</taxon>
        <taxon>Magnoliopsida</taxon>
        <taxon>eudicotyledons</taxon>
        <taxon>Gunneridae</taxon>
        <taxon>Pentapetalae</taxon>
        <taxon>rosids</taxon>
        <taxon>malvids</taxon>
        <taxon>Malvales</taxon>
        <taxon>Malvaceae</taxon>
        <taxon>Malvoideae</taxon>
        <taxon>Hibiscus</taxon>
    </lineage>
</organism>
<feature type="region of interest" description="Disordered" evidence="1">
    <location>
        <begin position="1"/>
        <end position="38"/>
    </location>
</feature>
<gene>
    <name evidence="2" type="ORF">V6N11_028196</name>
</gene>
<sequence>MLIQIENQPKKNAASAKFNNLQNKSSAQPRKEEMEASSGAQLLEILRWSSLLQTSEGSGGKRCTVGHAESIFDAFKLEKKLTGTKRPNVSIRTL</sequence>
<evidence type="ECO:0000313" key="2">
    <source>
        <dbReference type="EMBL" id="KAK8971812.1"/>
    </source>
</evidence>
<protein>
    <submittedName>
        <fullName evidence="2">Uncharacterized protein</fullName>
    </submittedName>
</protein>
<evidence type="ECO:0000256" key="1">
    <source>
        <dbReference type="SAM" id="MobiDB-lite"/>
    </source>
</evidence>